<accession>C7IWT5</accession>
<dbReference type="Proteomes" id="UP000000763">
    <property type="component" value="Chromosome 1"/>
</dbReference>
<proteinExistence type="predicted"/>
<name>C7IWT5_ORYSJ</name>
<dbReference type="KEGG" id="dosa:Os01g0214400"/>
<feature type="non-terminal residue" evidence="1">
    <location>
        <position position="1"/>
    </location>
</feature>
<reference evidence="2" key="2">
    <citation type="journal article" date="2008" name="Nucleic Acids Res.">
        <title>The rice annotation project database (RAP-DB): 2008 update.</title>
        <authorList>
            <consortium name="The rice annotation project (RAP)"/>
        </authorList>
    </citation>
    <scope>GENOME REANNOTATION</scope>
    <source>
        <strain evidence="2">cv. Nipponbare</strain>
    </source>
</reference>
<dbReference type="AlphaFoldDB" id="C7IWT5"/>
<evidence type="ECO:0000313" key="2">
    <source>
        <dbReference type="Proteomes" id="UP000000763"/>
    </source>
</evidence>
<protein>
    <submittedName>
        <fullName evidence="1">Os01g0214400 protein</fullName>
    </submittedName>
</protein>
<reference evidence="1 2" key="1">
    <citation type="journal article" date="2005" name="Nature">
        <title>The map-based sequence of the rice genome.</title>
        <authorList>
            <consortium name="International rice genome sequencing project (IRGSP)"/>
            <person name="Matsumoto T."/>
            <person name="Wu J."/>
            <person name="Kanamori H."/>
            <person name="Katayose Y."/>
            <person name="Fujisawa M."/>
            <person name="Namiki N."/>
            <person name="Mizuno H."/>
            <person name="Yamamoto K."/>
            <person name="Antonio B.A."/>
            <person name="Baba T."/>
            <person name="Sakata K."/>
            <person name="Nagamura Y."/>
            <person name="Aoki H."/>
            <person name="Arikawa K."/>
            <person name="Arita K."/>
            <person name="Bito T."/>
            <person name="Chiden Y."/>
            <person name="Fujitsuka N."/>
            <person name="Fukunaka R."/>
            <person name="Hamada M."/>
            <person name="Harada C."/>
            <person name="Hayashi A."/>
            <person name="Hijishita S."/>
            <person name="Honda M."/>
            <person name="Hosokawa S."/>
            <person name="Ichikawa Y."/>
            <person name="Idonuma A."/>
            <person name="Iijima M."/>
            <person name="Ikeda M."/>
            <person name="Ikeno M."/>
            <person name="Ito K."/>
            <person name="Ito S."/>
            <person name="Ito T."/>
            <person name="Ito Y."/>
            <person name="Ito Y."/>
            <person name="Iwabuchi A."/>
            <person name="Kamiya K."/>
            <person name="Karasawa W."/>
            <person name="Kurita K."/>
            <person name="Katagiri S."/>
            <person name="Kikuta A."/>
            <person name="Kobayashi H."/>
            <person name="Kobayashi N."/>
            <person name="Machita K."/>
            <person name="Maehara T."/>
            <person name="Masukawa M."/>
            <person name="Mizubayashi T."/>
            <person name="Mukai Y."/>
            <person name="Nagasaki H."/>
            <person name="Nagata Y."/>
            <person name="Naito S."/>
            <person name="Nakashima M."/>
            <person name="Nakama Y."/>
            <person name="Nakamichi Y."/>
            <person name="Nakamura M."/>
            <person name="Meguro A."/>
            <person name="Negishi M."/>
            <person name="Ohta I."/>
            <person name="Ohta T."/>
            <person name="Okamoto M."/>
            <person name="Ono N."/>
            <person name="Saji S."/>
            <person name="Sakaguchi M."/>
            <person name="Sakai K."/>
            <person name="Shibata M."/>
            <person name="Shimokawa T."/>
            <person name="Song J."/>
            <person name="Takazaki Y."/>
            <person name="Terasawa K."/>
            <person name="Tsugane M."/>
            <person name="Tsuji K."/>
            <person name="Ueda S."/>
            <person name="Waki K."/>
            <person name="Yamagata H."/>
            <person name="Yamamoto M."/>
            <person name="Yamamoto S."/>
            <person name="Yamane H."/>
            <person name="Yoshiki S."/>
            <person name="Yoshihara R."/>
            <person name="Yukawa K."/>
            <person name="Zhong H."/>
            <person name="Yano M."/>
            <person name="Yuan Q."/>
            <person name="Ouyang S."/>
            <person name="Liu J."/>
            <person name="Jones K.M."/>
            <person name="Gansberger K."/>
            <person name="Moffat K."/>
            <person name="Hill J."/>
            <person name="Bera J."/>
            <person name="Fadrosh D."/>
            <person name="Jin S."/>
            <person name="Johri S."/>
            <person name="Kim M."/>
            <person name="Overton L."/>
            <person name="Reardon M."/>
            <person name="Tsitrin T."/>
            <person name="Vuong H."/>
            <person name="Weaver B."/>
            <person name="Ciecko A."/>
            <person name="Tallon L."/>
            <person name="Jackson J."/>
            <person name="Pai G."/>
            <person name="Aken S.V."/>
            <person name="Utterback T."/>
            <person name="Reidmuller S."/>
            <person name="Feldblyum T."/>
            <person name="Hsiao J."/>
            <person name="Zismann V."/>
            <person name="Iobst S."/>
            <person name="de Vazeille A.R."/>
            <person name="Buell C.R."/>
            <person name="Ying K."/>
            <person name="Li Y."/>
            <person name="Lu T."/>
            <person name="Huang Y."/>
            <person name="Zhao Q."/>
            <person name="Feng Q."/>
            <person name="Zhang L."/>
            <person name="Zhu J."/>
            <person name="Weng Q."/>
            <person name="Mu J."/>
            <person name="Lu Y."/>
            <person name="Fan D."/>
            <person name="Liu Y."/>
            <person name="Guan J."/>
            <person name="Zhang Y."/>
            <person name="Yu S."/>
            <person name="Liu X."/>
            <person name="Zhang Y."/>
            <person name="Hong G."/>
            <person name="Han B."/>
            <person name="Choisne N."/>
            <person name="Demange N."/>
            <person name="Orjeda G."/>
            <person name="Samain S."/>
            <person name="Cattolico L."/>
            <person name="Pelletier E."/>
            <person name="Couloux A."/>
            <person name="Segurens B."/>
            <person name="Wincker P."/>
            <person name="D'Hont A."/>
            <person name="Scarpelli C."/>
            <person name="Weissenbach J."/>
            <person name="Salanoubat M."/>
            <person name="Quetier F."/>
            <person name="Yu Y."/>
            <person name="Kim H.R."/>
            <person name="Rambo T."/>
            <person name="Currie J."/>
            <person name="Collura K."/>
            <person name="Luo M."/>
            <person name="Yang T."/>
            <person name="Ammiraju J.S.S."/>
            <person name="Engler F."/>
            <person name="Soderlund C."/>
            <person name="Wing R.A."/>
            <person name="Palmer L.E."/>
            <person name="de la Bastide M."/>
            <person name="Spiegel L."/>
            <person name="Nascimento L."/>
            <person name="Zutavern T."/>
            <person name="O'Shaughnessy A."/>
            <person name="Dike S."/>
            <person name="Dedhia N."/>
            <person name="Preston R."/>
            <person name="Balija V."/>
            <person name="McCombie W.R."/>
            <person name="Chow T."/>
            <person name="Chen H."/>
            <person name="Chung M."/>
            <person name="Chen C."/>
            <person name="Shaw J."/>
            <person name="Wu H."/>
            <person name="Hsiao K."/>
            <person name="Chao Y."/>
            <person name="Chu M."/>
            <person name="Cheng C."/>
            <person name="Hour A."/>
            <person name="Lee P."/>
            <person name="Lin S."/>
            <person name="Lin Y."/>
            <person name="Liou J."/>
            <person name="Liu S."/>
            <person name="Hsing Y."/>
            <person name="Raghuvanshi S."/>
            <person name="Mohanty A."/>
            <person name="Bharti A.K."/>
            <person name="Gaur A."/>
            <person name="Gupta V."/>
            <person name="Kumar D."/>
            <person name="Ravi V."/>
            <person name="Vij S."/>
            <person name="Kapur A."/>
            <person name="Khurana P."/>
            <person name="Khurana P."/>
            <person name="Khurana J.P."/>
            <person name="Tyagi A.K."/>
            <person name="Gaikwad K."/>
            <person name="Singh A."/>
            <person name="Dalal V."/>
            <person name="Srivastava S."/>
            <person name="Dixit A."/>
            <person name="Pal A.K."/>
            <person name="Ghazi I.A."/>
            <person name="Yadav M."/>
            <person name="Pandit A."/>
            <person name="Bhargava A."/>
            <person name="Sureshbabu K."/>
            <person name="Batra K."/>
            <person name="Sharma T.R."/>
            <person name="Mohapatra T."/>
            <person name="Singh N.K."/>
            <person name="Messing J."/>
            <person name="Nelson A.B."/>
            <person name="Fuks G."/>
            <person name="Kavchok S."/>
            <person name="Keizer G."/>
            <person name="Linton E."/>
            <person name="Llaca V."/>
            <person name="Song R."/>
            <person name="Tanyolac B."/>
            <person name="Young S."/>
            <person name="Ho-Il K."/>
            <person name="Hahn J.H."/>
            <person name="Sangsakoo G."/>
            <person name="Vanavichit A."/>
            <person name="de Mattos Luiz.A.T."/>
            <person name="Zimmer P.D."/>
            <person name="Malone G."/>
            <person name="Dellagostin O."/>
            <person name="de Oliveira A.C."/>
            <person name="Bevan M."/>
            <person name="Bancroft I."/>
            <person name="Minx P."/>
            <person name="Cordum H."/>
            <person name="Wilson R."/>
            <person name="Cheng Z."/>
            <person name="Jin W."/>
            <person name="Jiang J."/>
            <person name="Leong S.A."/>
            <person name="Iwama H."/>
            <person name="Gojobori T."/>
            <person name="Itoh T."/>
            <person name="Niimura Y."/>
            <person name="Fujii Y."/>
            <person name="Habara T."/>
            <person name="Sakai H."/>
            <person name="Sato Y."/>
            <person name="Wilson G."/>
            <person name="Kumar K."/>
            <person name="McCouch S."/>
            <person name="Juretic N."/>
            <person name="Hoen D."/>
            <person name="Wright S."/>
            <person name="Bruskiewich R."/>
            <person name="Bureau T."/>
            <person name="Miyao A."/>
            <person name="Hirochika H."/>
            <person name="Nishikawa T."/>
            <person name="Kadowaki K."/>
            <person name="Sugiura M."/>
            <person name="Burr B."/>
            <person name="Sasaki T."/>
        </authorList>
    </citation>
    <scope>NUCLEOTIDE SEQUENCE [LARGE SCALE GENOMIC DNA]</scope>
    <source>
        <strain evidence="2">cv. Nipponbare</strain>
    </source>
</reference>
<dbReference type="EMBL" id="AP008207">
    <property type="protein sequence ID" value="BAH90961.1"/>
    <property type="molecule type" value="Genomic_DNA"/>
</dbReference>
<sequence>HRRRSPRTSRWGCLSTRTCSTCWRTSSSMRSTLPGTRSCDSRRSGTRWEMASSWILRVWLMTKAGIFDGILSVLLSLGSGEQHS</sequence>
<gene>
    <name evidence="1" type="ordered locus">Os01g0214400</name>
</gene>
<organism evidence="1 2">
    <name type="scientific">Oryza sativa subsp. japonica</name>
    <name type="common">Rice</name>
    <dbReference type="NCBI Taxonomy" id="39947"/>
    <lineage>
        <taxon>Eukaryota</taxon>
        <taxon>Viridiplantae</taxon>
        <taxon>Streptophyta</taxon>
        <taxon>Embryophyta</taxon>
        <taxon>Tracheophyta</taxon>
        <taxon>Spermatophyta</taxon>
        <taxon>Magnoliopsida</taxon>
        <taxon>Liliopsida</taxon>
        <taxon>Poales</taxon>
        <taxon>Poaceae</taxon>
        <taxon>BOP clade</taxon>
        <taxon>Oryzoideae</taxon>
        <taxon>Oryzeae</taxon>
        <taxon>Oryzinae</taxon>
        <taxon>Oryza</taxon>
        <taxon>Oryza sativa</taxon>
    </lineage>
</organism>
<evidence type="ECO:0000313" key="1">
    <source>
        <dbReference type="EMBL" id="BAH90961.1"/>
    </source>
</evidence>